<evidence type="ECO:0000313" key="2">
    <source>
        <dbReference type="Proteomes" id="UP000694892"/>
    </source>
</evidence>
<evidence type="ECO:0000313" key="1">
    <source>
        <dbReference type="EMBL" id="OCT97853.1"/>
    </source>
</evidence>
<accession>A0A974DTW1</accession>
<sequence>MRMSILFQLLNCSFLPRAKPIPLLPNMYQMWRVRIWTLIFKKSLHFKVLVKLHHLINQPLSSRYSMLWTNGYLLAKNKTLGRWPSLVP</sequence>
<dbReference type="Proteomes" id="UP000694892">
    <property type="component" value="Chromosome 1S"/>
</dbReference>
<protein>
    <submittedName>
        <fullName evidence="1">Uncharacterized protein</fullName>
    </submittedName>
</protein>
<proteinExistence type="predicted"/>
<dbReference type="EMBL" id="CM004467">
    <property type="protein sequence ID" value="OCT97853.1"/>
    <property type="molecule type" value="Genomic_DNA"/>
</dbReference>
<reference evidence="2" key="1">
    <citation type="journal article" date="2016" name="Nature">
        <title>Genome evolution in the allotetraploid frog Xenopus laevis.</title>
        <authorList>
            <person name="Session A.M."/>
            <person name="Uno Y."/>
            <person name="Kwon T."/>
            <person name="Chapman J.A."/>
            <person name="Toyoda A."/>
            <person name="Takahashi S."/>
            <person name="Fukui A."/>
            <person name="Hikosaka A."/>
            <person name="Suzuki A."/>
            <person name="Kondo M."/>
            <person name="van Heeringen S.J."/>
            <person name="Quigley I."/>
            <person name="Heinz S."/>
            <person name="Ogino H."/>
            <person name="Ochi H."/>
            <person name="Hellsten U."/>
            <person name="Lyons J.B."/>
            <person name="Simakov O."/>
            <person name="Putnam N."/>
            <person name="Stites J."/>
            <person name="Kuroki Y."/>
            <person name="Tanaka T."/>
            <person name="Michiue T."/>
            <person name="Watanabe M."/>
            <person name="Bogdanovic O."/>
            <person name="Lister R."/>
            <person name="Georgiou G."/>
            <person name="Paranjpe S.S."/>
            <person name="van Kruijsbergen I."/>
            <person name="Shu S."/>
            <person name="Carlson J."/>
            <person name="Kinoshita T."/>
            <person name="Ohta Y."/>
            <person name="Mawaribuchi S."/>
            <person name="Jenkins J."/>
            <person name="Grimwood J."/>
            <person name="Schmutz J."/>
            <person name="Mitros T."/>
            <person name="Mozaffari S.V."/>
            <person name="Suzuki Y."/>
            <person name="Haramoto Y."/>
            <person name="Yamamoto T.S."/>
            <person name="Takagi C."/>
            <person name="Heald R."/>
            <person name="Miller K."/>
            <person name="Haudenschild C."/>
            <person name="Kitzman J."/>
            <person name="Nakayama T."/>
            <person name="Izutsu Y."/>
            <person name="Robert J."/>
            <person name="Fortriede J."/>
            <person name="Burns K."/>
            <person name="Lotay V."/>
            <person name="Karimi K."/>
            <person name="Yasuoka Y."/>
            <person name="Dichmann D.S."/>
            <person name="Flajnik M.F."/>
            <person name="Houston D.W."/>
            <person name="Shendure J."/>
            <person name="DuPasquier L."/>
            <person name="Vize P.D."/>
            <person name="Zorn A.M."/>
            <person name="Ito M."/>
            <person name="Marcotte E.M."/>
            <person name="Wallingford J.B."/>
            <person name="Ito Y."/>
            <person name="Asashima M."/>
            <person name="Ueno N."/>
            <person name="Matsuda Y."/>
            <person name="Veenstra G.J."/>
            <person name="Fujiyama A."/>
            <person name="Harland R.M."/>
            <person name="Taira M."/>
            <person name="Rokhsar D.S."/>
        </authorList>
    </citation>
    <scope>NUCLEOTIDE SEQUENCE [LARGE SCALE GENOMIC DNA]</scope>
    <source>
        <strain evidence="2">J</strain>
    </source>
</reference>
<name>A0A974DTW1_XENLA</name>
<dbReference type="AlphaFoldDB" id="A0A974DTW1"/>
<organism evidence="1 2">
    <name type="scientific">Xenopus laevis</name>
    <name type="common">African clawed frog</name>
    <dbReference type="NCBI Taxonomy" id="8355"/>
    <lineage>
        <taxon>Eukaryota</taxon>
        <taxon>Metazoa</taxon>
        <taxon>Chordata</taxon>
        <taxon>Craniata</taxon>
        <taxon>Vertebrata</taxon>
        <taxon>Euteleostomi</taxon>
        <taxon>Amphibia</taxon>
        <taxon>Batrachia</taxon>
        <taxon>Anura</taxon>
        <taxon>Pipoidea</taxon>
        <taxon>Pipidae</taxon>
        <taxon>Xenopodinae</taxon>
        <taxon>Xenopus</taxon>
        <taxon>Xenopus</taxon>
    </lineage>
</organism>
<gene>
    <name evidence="1" type="ORF">XELAEV_18010086mg</name>
</gene>